<comment type="function">
    <text evidence="8">Putative transcription factor required for axon growth and guidance in the central and peripheral nervous systems. Repels CNS axons away from the midline by promoting the expression of the midline repellent sli and its receptor robo.</text>
</comment>
<dbReference type="CDD" id="cd18315">
    <property type="entry name" value="BTB_POZ_BAB-like"/>
    <property type="match status" value="1"/>
</dbReference>
<evidence type="ECO:0000256" key="3">
    <source>
        <dbReference type="ARBA" id="ARBA00022782"/>
    </source>
</evidence>
<proteinExistence type="predicted"/>
<dbReference type="PROSITE" id="PS50157">
    <property type="entry name" value="ZINC_FINGER_C2H2_2"/>
    <property type="match status" value="2"/>
</dbReference>
<dbReference type="SMART" id="SM00355">
    <property type="entry name" value="ZnF_C2H2"/>
    <property type="match status" value="2"/>
</dbReference>
<keyword evidence="9" id="KW-0863">Zinc-finger</keyword>
<evidence type="ECO:0000259" key="11">
    <source>
        <dbReference type="PROSITE" id="PS50097"/>
    </source>
</evidence>
<feature type="compositionally biased region" description="Basic and acidic residues" evidence="10">
    <location>
        <begin position="177"/>
        <end position="187"/>
    </location>
</feature>
<dbReference type="PROSITE" id="PS50097">
    <property type="entry name" value="BTB"/>
    <property type="match status" value="1"/>
</dbReference>
<evidence type="ECO:0000256" key="7">
    <source>
        <dbReference type="ARBA" id="ARBA00023242"/>
    </source>
</evidence>
<reference evidence="13" key="1">
    <citation type="submission" date="2021-05" db="EMBL/GenBank/DDBJ databases">
        <authorList>
            <person name="Alioto T."/>
            <person name="Alioto T."/>
            <person name="Gomez Garrido J."/>
        </authorList>
    </citation>
    <scope>NUCLEOTIDE SEQUENCE</scope>
</reference>
<dbReference type="GO" id="GO:0005634">
    <property type="term" value="C:nucleus"/>
    <property type="evidence" value="ECO:0007669"/>
    <property type="project" value="UniProtKB-SubCell"/>
</dbReference>
<dbReference type="InterPro" id="IPR036236">
    <property type="entry name" value="Znf_C2H2_sf"/>
</dbReference>
<evidence type="ECO:0000256" key="10">
    <source>
        <dbReference type="SAM" id="MobiDB-lite"/>
    </source>
</evidence>
<dbReference type="SUPFAM" id="SSF54695">
    <property type="entry name" value="POZ domain"/>
    <property type="match status" value="1"/>
</dbReference>
<dbReference type="PROSITE" id="PS00028">
    <property type="entry name" value="ZINC_FINGER_C2H2_1"/>
    <property type="match status" value="2"/>
</dbReference>
<accession>A0A8D8SKF8</accession>
<keyword evidence="2" id="KW-0217">Developmental protein</keyword>
<evidence type="ECO:0000313" key="13">
    <source>
        <dbReference type="EMBL" id="CAG6671451.1"/>
    </source>
</evidence>
<keyword evidence="4" id="KW-0524">Neurogenesis</keyword>
<evidence type="ECO:0000256" key="6">
    <source>
        <dbReference type="ARBA" id="ARBA00023163"/>
    </source>
</evidence>
<evidence type="ECO:0000256" key="4">
    <source>
        <dbReference type="ARBA" id="ARBA00022902"/>
    </source>
</evidence>
<dbReference type="InterPro" id="IPR000210">
    <property type="entry name" value="BTB/POZ_dom"/>
</dbReference>
<dbReference type="PANTHER" id="PTHR23110:SF111">
    <property type="entry name" value="LONGITUDINALS LACKING PROTEIN, ISOFORMS F_I_K_T"/>
    <property type="match status" value="1"/>
</dbReference>
<dbReference type="GO" id="GO:0008270">
    <property type="term" value="F:zinc ion binding"/>
    <property type="evidence" value="ECO:0007669"/>
    <property type="project" value="UniProtKB-KW"/>
</dbReference>
<feature type="compositionally biased region" description="Polar residues" evidence="10">
    <location>
        <begin position="310"/>
        <end position="319"/>
    </location>
</feature>
<feature type="compositionally biased region" description="Polar residues" evidence="10">
    <location>
        <begin position="205"/>
        <end position="256"/>
    </location>
</feature>
<protein>
    <submittedName>
        <fullName evidence="13">Protein abrupt</fullName>
    </submittedName>
</protein>
<feature type="domain" description="C2H2-type" evidence="12">
    <location>
        <begin position="568"/>
        <end position="591"/>
    </location>
</feature>
<feature type="region of interest" description="Disordered" evidence="10">
    <location>
        <begin position="1"/>
        <end position="21"/>
    </location>
</feature>
<dbReference type="GO" id="GO:0016199">
    <property type="term" value="P:axon midline choice point recognition"/>
    <property type="evidence" value="ECO:0007669"/>
    <property type="project" value="UniProtKB-ARBA"/>
</dbReference>
<dbReference type="InterPro" id="IPR011333">
    <property type="entry name" value="SKP1/BTB/POZ_sf"/>
</dbReference>
<feature type="compositionally biased region" description="Polar residues" evidence="10">
    <location>
        <begin position="271"/>
        <end position="286"/>
    </location>
</feature>
<dbReference type="GO" id="GO:0045467">
    <property type="term" value="P:R7 cell development"/>
    <property type="evidence" value="ECO:0007669"/>
    <property type="project" value="UniProtKB-ARBA"/>
</dbReference>
<keyword evidence="9" id="KW-0479">Metal-binding</keyword>
<dbReference type="GO" id="GO:0045476">
    <property type="term" value="P:nurse cell apoptotic process"/>
    <property type="evidence" value="ECO:0007669"/>
    <property type="project" value="UniProtKB-ARBA"/>
</dbReference>
<organism evidence="13">
    <name type="scientific">Cacopsylla melanoneura</name>
    <dbReference type="NCBI Taxonomy" id="428564"/>
    <lineage>
        <taxon>Eukaryota</taxon>
        <taxon>Metazoa</taxon>
        <taxon>Ecdysozoa</taxon>
        <taxon>Arthropoda</taxon>
        <taxon>Hexapoda</taxon>
        <taxon>Insecta</taxon>
        <taxon>Pterygota</taxon>
        <taxon>Neoptera</taxon>
        <taxon>Paraneoptera</taxon>
        <taxon>Hemiptera</taxon>
        <taxon>Sternorrhyncha</taxon>
        <taxon>Psylloidea</taxon>
        <taxon>Psyllidae</taxon>
        <taxon>Psyllinae</taxon>
        <taxon>Cacopsylla</taxon>
    </lineage>
</organism>
<dbReference type="Gene3D" id="3.30.160.60">
    <property type="entry name" value="Classic Zinc Finger"/>
    <property type="match status" value="1"/>
</dbReference>
<evidence type="ECO:0000256" key="2">
    <source>
        <dbReference type="ARBA" id="ARBA00022473"/>
    </source>
</evidence>
<dbReference type="InterPro" id="IPR013087">
    <property type="entry name" value="Znf_C2H2_type"/>
</dbReference>
<keyword evidence="7" id="KW-0539">Nucleus</keyword>
<feature type="compositionally biased region" description="Basic and acidic residues" evidence="10">
    <location>
        <begin position="357"/>
        <end position="371"/>
    </location>
</feature>
<feature type="region of interest" description="Disordered" evidence="10">
    <location>
        <begin position="410"/>
        <end position="433"/>
    </location>
</feature>
<comment type="subcellular location">
    <subcellularLocation>
        <location evidence="1">Nucleus</location>
    </subcellularLocation>
</comment>
<sequence>MDELVSPLSEGPTDSTPSSCDHSDQLLELKWNNFQSILTNELSDLRYHEDLVDVTLVTGSQRLFAHKLVLCAASPWFKTLLTENPCNHPIILLNEEYHDHLANILNFIYSGYAHVPQLNLSEFLQLAQHLQIKGLADAAAQDEQHSNKGKPPTTNQTSDQQHCSYRRPSPTTNIGFDELHPELEISKRTKTRPHRTNSEPERNNSDSQRSNNTPQDRSNSSRLETNSHGSNSDQNINNSYPHRTNSGPHRTNSGPQRSNNSPENRNNSSRHQTNTNSDLHRTNSPPHRSKCKQIIGQPVKIEQIQKRSSEYSGEQSENSVLPEHDGQLVPKKSRFDISDDNNSSPSSLERSAISTMDHSRSPEEEHRKDLDIPNNPHIDSSDQNIEPDPSEHPYTLLEPKLEILDEQVCYPEYGSDPNDMEQDYQGSHSTQHENQRPFYNEKHSLGRSQLHSSATSSSNHNSIQDLMNITGRLKEIQPIRTSVYDIPRPSLEPGTSMYNSSRGGCAEGPSQYLSSDYSSLTSSDTSIVPYMNKQPYQHDPSSTYPESPLFSFSSAASATKPLHSLDSRYCHLCGKHYSNSSNLKQHIRLIHLPGLLFCPLCGKSFKNKLYLRRHVISFHENA</sequence>
<dbReference type="GO" id="GO:0035167">
    <property type="term" value="P:larval lymph gland hemopoiesis"/>
    <property type="evidence" value="ECO:0007669"/>
    <property type="project" value="UniProtKB-ARBA"/>
</dbReference>
<dbReference type="AlphaFoldDB" id="A0A8D8SKF8"/>
<dbReference type="Pfam" id="PF00651">
    <property type="entry name" value="BTB"/>
    <property type="match status" value="1"/>
</dbReference>
<dbReference type="SMART" id="SM00225">
    <property type="entry name" value="BTB"/>
    <property type="match status" value="1"/>
</dbReference>
<dbReference type="GO" id="GO:0007464">
    <property type="term" value="P:R3/R4 cell fate commitment"/>
    <property type="evidence" value="ECO:0007669"/>
    <property type="project" value="UniProtKB-ARBA"/>
</dbReference>
<dbReference type="GO" id="GO:0048813">
    <property type="term" value="P:dendrite morphogenesis"/>
    <property type="evidence" value="ECO:0007669"/>
    <property type="project" value="UniProtKB-ARBA"/>
</dbReference>
<keyword evidence="5" id="KW-0805">Transcription regulation</keyword>
<keyword evidence="6" id="KW-0804">Transcription</keyword>
<evidence type="ECO:0000256" key="1">
    <source>
        <dbReference type="ARBA" id="ARBA00004123"/>
    </source>
</evidence>
<evidence type="ECO:0000256" key="5">
    <source>
        <dbReference type="ARBA" id="ARBA00023015"/>
    </source>
</evidence>
<evidence type="ECO:0000256" key="9">
    <source>
        <dbReference type="PROSITE-ProRule" id="PRU00042"/>
    </source>
</evidence>
<feature type="compositionally biased region" description="Low complexity" evidence="10">
    <location>
        <begin position="257"/>
        <end position="270"/>
    </location>
</feature>
<dbReference type="PANTHER" id="PTHR23110">
    <property type="entry name" value="BTB DOMAIN TRANSCRIPTION FACTOR"/>
    <property type="match status" value="1"/>
</dbReference>
<dbReference type="SUPFAM" id="SSF57667">
    <property type="entry name" value="beta-beta-alpha zinc fingers"/>
    <property type="match status" value="1"/>
</dbReference>
<dbReference type="Pfam" id="PF00096">
    <property type="entry name" value="zf-C2H2"/>
    <property type="match status" value="2"/>
</dbReference>
<feature type="domain" description="C2H2-type" evidence="12">
    <location>
        <begin position="596"/>
        <end position="622"/>
    </location>
</feature>
<feature type="compositionally biased region" description="Polar residues" evidence="10">
    <location>
        <begin position="152"/>
        <end position="174"/>
    </location>
</feature>
<evidence type="ECO:0000256" key="8">
    <source>
        <dbReference type="ARBA" id="ARBA00037382"/>
    </source>
</evidence>
<feature type="region of interest" description="Disordered" evidence="10">
    <location>
        <begin position="138"/>
        <end position="393"/>
    </location>
</feature>
<evidence type="ECO:0000259" key="12">
    <source>
        <dbReference type="PROSITE" id="PS50157"/>
    </source>
</evidence>
<name>A0A8D8SKF8_9HEMI</name>
<dbReference type="EMBL" id="HBUF01226135">
    <property type="protein sequence ID" value="CAG6671451.1"/>
    <property type="molecule type" value="Transcribed_RNA"/>
</dbReference>
<dbReference type="GO" id="GO:0008406">
    <property type="term" value="P:gonad development"/>
    <property type="evidence" value="ECO:0007669"/>
    <property type="project" value="UniProtKB-ARBA"/>
</dbReference>
<keyword evidence="3" id="KW-0221">Differentiation</keyword>
<feature type="domain" description="BTB" evidence="11">
    <location>
        <begin position="52"/>
        <end position="117"/>
    </location>
</feature>
<dbReference type="GO" id="GO:0006357">
    <property type="term" value="P:regulation of transcription by RNA polymerase II"/>
    <property type="evidence" value="ECO:0007669"/>
    <property type="project" value="TreeGrafter"/>
</dbReference>
<keyword evidence="9" id="KW-0862">Zinc</keyword>
<dbReference type="InterPro" id="IPR051095">
    <property type="entry name" value="Dros_DevTransReg"/>
</dbReference>
<dbReference type="Gene3D" id="3.30.710.10">
    <property type="entry name" value="Potassium Channel Kv1.1, Chain A"/>
    <property type="match status" value="1"/>
</dbReference>
<dbReference type="GO" id="GO:0007526">
    <property type="term" value="P:larval somatic muscle development"/>
    <property type="evidence" value="ECO:0007669"/>
    <property type="project" value="UniProtKB-ARBA"/>
</dbReference>